<comment type="caution">
    <text evidence="12">The sequence shown here is derived from an EMBL/GenBank/DDBJ whole genome shotgun (WGS) entry which is preliminary data.</text>
</comment>
<gene>
    <name evidence="12" type="ORF">AWE51_07280</name>
</gene>
<dbReference type="InterPro" id="IPR023996">
    <property type="entry name" value="TonB-dep_OMP_SusC/RagA"/>
</dbReference>
<dbReference type="PANTHER" id="PTHR30069:SF29">
    <property type="entry name" value="HEMOGLOBIN AND HEMOGLOBIN-HAPTOGLOBIN-BINDING PROTEIN 1-RELATED"/>
    <property type="match status" value="1"/>
</dbReference>
<dbReference type="RefSeq" id="WP_066314477.1">
    <property type="nucleotide sequence ID" value="NZ_CANLSS010000008.1"/>
</dbReference>
<evidence type="ECO:0000259" key="11">
    <source>
        <dbReference type="Pfam" id="PF07715"/>
    </source>
</evidence>
<accession>A0A163ARJ5</accession>
<dbReference type="InterPro" id="IPR039426">
    <property type="entry name" value="TonB-dep_rcpt-like"/>
</dbReference>
<evidence type="ECO:0000313" key="12">
    <source>
        <dbReference type="EMBL" id="KZS40745.1"/>
    </source>
</evidence>
<keyword evidence="6 8" id="KW-0472">Membrane</keyword>
<protein>
    <submittedName>
        <fullName evidence="12">SusC/RagA family TonB-linked outer membrane protein</fullName>
    </submittedName>
</protein>
<dbReference type="Gene3D" id="2.60.40.1120">
    <property type="entry name" value="Carboxypeptidase-like, regulatory domain"/>
    <property type="match status" value="1"/>
</dbReference>
<dbReference type="PANTHER" id="PTHR30069">
    <property type="entry name" value="TONB-DEPENDENT OUTER MEMBRANE RECEPTOR"/>
    <property type="match status" value="1"/>
</dbReference>
<evidence type="ECO:0000313" key="13">
    <source>
        <dbReference type="Proteomes" id="UP000076715"/>
    </source>
</evidence>
<dbReference type="SUPFAM" id="SSF56935">
    <property type="entry name" value="Porins"/>
    <property type="match status" value="1"/>
</dbReference>
<evidence type="ECO:0000256" key="5">
    <source>
        <dbReference type="ARBA" id="ARBA00022729"/>
    </source>
</evidence>
<dbReference type="EMBL" id="LQRT01000013">
    <property type="protein sequence ID" value="KZS40745.1"/>
    <property type="molecule type" value="Genomic_DNA"/>
</dbReference>
<dbReference type="InterPro" id="IPR008969">
    <property type="entry name" value="CarboxyPept-like_regulatory"/>
</dbReference>
<dbReference type="Pfam" id="PF13715">
    <property type="entry name" value="CarbopepD_reg_2"/>
    <property type="match status" value="1"/>
</dbReference>
<dbReference type="NCBIfam" id="TIGR04057">
    <property type="entry name" value="SusC_RagA_signa"/>
    <property type="match status" value="1"/>
</dbReference>
<dbReference type="SUPFAM" id="SSF49464">
    <property type="entry name" value="Carboxypeptidase regulatory domain-like"/>
    <property type="match status" value="1"/>
</dbReference>
<dbReference type="NCBIfam" id="TIGR04056">
    <property type="entry name" value="OMP_RagA_SusC"/>
    <property type="match status" value="1"/>
</dbReference>
<dbReference type="GO" id="GO:0009279">
    <property type="term" value="C:cell outer membrane"/>
    <property type="evidence" value="ECO:0007669"/>
    <property type="project" value="UniProtKB-SubCell"/>
</dbReference>
<sequence length="1068" mass="117660">MKTNCKAILALLMALIVHFSYAQEKTVTGKVTDDSGLPLPGVNIVIRGTNNGAQSDFDGLYSIQASEGNILVFSYLGFASQEVTVGASNTIDMQLQASTAELDEVVVTALGISREKKSLGYAVQEVDGNAIAQTRSTNALGALTGQVAGVQINNAAGNIGGSTRILIRGAGSITQENRPLIVVDGTPLDNSNYNDEDTQDGGGGRDFGDTGFDINPDDIENISVLKGGAAAALYGNRANNGVIIITTKTAKDGKAEIVVNSGVSFESINIFPKVQKLYGGGAGDPGTIGQSNFATQNINGTTFNLVDYATDESWGPRYDPNISVLGWDAFDPEFPNEFLNPRPWVYPNADAESFYDVGVSLNNSISFSKSFEDSKLRLSFSNVRTTGIIPNSELEKTTISFSGSTKLSKKFRVDAGINYVITDGFNRPESGYGDNSLIQKFYQFGQTSLDYDRLRNYLLPNGNQRTWNRRAFDDPTPRFSDNPYWTIFENTSADRRNRWFGNTKFKYDFTDKISALGSIFLDSYDSKISTRVASGSQAQSRYDEDIRTFQELNYELRLQYNESLFEDKVSLNAIVGANRRNSIFSSLEGNTRGGLAVPGIYNLNNSNEDPRIIDTDEERRTNSIFASVSLGYKNFLYLDVTGRNDWSSTLPPENNSYFYPAVTGSFLFSQLVDAGWLSYGKVRGSWASVGNDTDPYSLRNVFNNRTAFFGNIRYTQPDENRNPDLRPEEKTTWEVGLEMALFKNRVRLDVTYYDELTEDLITPVQIDPSTGYSSTFVNAGKLSNKGVEALVTVTPVQNENFSWDVTWNFSKNVNELEELIPGVETLEIARFPFNGVTLNAVVGEPYGVIRGTNFVFDDQGNRVVDADGRFLESRNVENLGSVLPDYNMGIRNTLTYKNINFGFLIDIQEGGVYRSLTNIWGNYSGILEETAANNIREQGIILDGVTGDVTFNADGTYTVANTAPNTTVLSAQQYGQDHFFRADAQNVFDASYVKLREVTLGYSLPAKWRGPLNTIKLSLFARNLFVWGLANDNFDPEVATSGSGNIQGSEGGSLPSTRNYGFNLQLKF</sequence>
<dbReference type="GO" id="GO:0015344">
    <property type="term" value="F:siderophore uptake transmembrane transporter activity"/>
    <property type="evidence" value="ECO:0007669"/>
    <property type="project" value="TreeGrafter"/>
</dbReference>
<dbReference type="OrthoDB" id="9768177at2"/>
<feature type="domain" description="TonB-dependent receptor plug" evidence="11">
    <location>
        <begin position="116"/>
        <end position="242"/>
    </location>
</feature>
<dbReference type="GO" id="GO:0044718">
    <property type="term" value="P:siderophore transmembrane transport"/>
    <property type="evidence" value="ECO:0007669"/>
    <property type="project" value="TreeGrafter"/>
</dbReference>
<dbReference type="InterPro" id="IPR037066">
    <property type="entry name" value="Plug_dom_sf"/>
</dbReference>
<dbReference type="InterPro" id="IPR023997">
    <property type="entry name" value="TonB-dep_OMP_SusC/RagA_CS"/>
</dbReference>
<dbReference type="STRING" id="1642818.AWE51_07280"/>
<evidence type="ECO:0000256" key="4">
    <source>
        <dbReference type="ARBA" id="ARBA00022692"/>
    </source>
</evidence>
<keyword evidence="13" id="KW-1185">Reference proteome</keyword>
<comment type="similarity">
    <text evidence="8">Belongs to the TonB-dependent receptor family.</text>
</comment>
<dbReference type="Proteomes" id="UP000076715">
    <property type="component" value="Unassembled WGS sequence"/>
</dbReference>
<dbReference type="InterPro" id="IPR036942">
    <property type="entry name" value="Beta-barrel_TonB_sf"/>
</dbReference>
<feature type="region of interest" description="Disordered" evidence="9">
    <location>
        <begin position="184"/>
        <end position="205"/>
    </location>
</feature>
<evidence type="ECO:0000256" key="9">
    <source>
        <dbReference type="SAM" id="MobiDB-lite"/>
    </source>
</evidence>
<dbReference type="InterPro" id="IPR012910">
    <property type="entry name" value="Plug_dom"/>
</dbReference>
<evidence type="ECO:0000256" key="8">
    <source>
        <dbReference type="PROSITE-ProRule" id="PRU01360"/>
    </source>
</evidence>
<keyword evidence="5 10" id="KW-0732">Signal</keyword>
<name>A0A163ARJ5_9FLAO</name>
<proteinExistence type="inferred from homology"/>
<organism evidence="12 13">
    <name type="scientific">Aquimarina aggregata</name>
    <dbReference type="NCBI Taxonomy" id="1642818"/>
    <lineage>
        <taxon>Bacteria</taxon>
        <taxon>Pseudomonadati</taxon>
        <taxon>Bacteroidota</taxon>
        <taxon>Flavobacteriia</taxon>
        <taxon>Flavobacteriales</taxon>
        <taxon>Flavobacteriaceae</taxon>
        <taxon>Aquimarina</taxon>
    </lineage>
</organism>
<dbReference type="Pfam" id="PF07715">
    <property type="entry name" value="Plug"/>
    <property type="match status" value="1"/>
</dbReference>
<comment type="subcellular location">
    <subcellularLocation>
        <location evidence="1 8">Cell outer membrane</location>
        <topology evidence="1 8">Multi-pass membrane protein</topology>
    </subcellularLocation>
</comment>
<keyword evidence="7 8" id="KW-0998">Cell outer membrane</keyword>
<evidence type="ECO:0000256" key="6">
    <source>
        <dbReference type="ARBA" id="ARBA00023136"/>
    </source>
</evidence>
<evidence type="ECO:0000256" key="10">
    <source>
        <dbReference type="SAM" id="SignalP"/>
    </source>
</evidence>
<dbReference type="Gene3D" id="2.170.130.10">
    <property type="entry name" value="TonB-dependent receptor, plug domain"/>
    <property type="match status" value="1"/>
</dbReference>
<dbReference type="PROSITE" id="PS52016">
    <property type="entry name" value="TONB_DEPENDENT_REC_3"/>
    <property type="match status" value="1"/>
</dbReference>
<evidence type="ECO:0000256" key="3">
    <source>
        <dbReference type="ARBA" id="ARBA00022452"/>
    </source>
</evidence>
<dbReference type="Gene3D" id="2.40.170.20">
    <property type="entry name" value="TonB-dependent receptor, beta-barrel domain"/>
    <property type="match status" value="1"/>
</dbReference>
<evidence type="ECO:0000256" key="7">
    <source>
        <dbReference type="ARBA" id="ARBA00023237"/>
    </source>
</evidence>
<dbReference type="AlphaFoldDB" id="A0A163ARJ5"/>
<keyword evidence="3 8" id="KW-1134">Transmembrane beta strand</keyword>
<feature type="chain" id="PRO_5007841566" evidence="10">
    <location>
        <begin position="23"/>
        <end position="1068"/>
    </location>
</feature>
<keyword evidence="2 8" id="KW-0813">Transport</keyword>
<reference evidence="12 13" key="1">
    <citation type="submission" date="2016-01" db="EMBL/GenBank/DDBJ databases">
        <title>The draft genome sequence of Aquimarina sp. RZW4-3-2.</title>
        <authorList>
            <person name="Wang Y."/>
        </authorList>
    </citation>
    <scope>NUCLEOTIDE SEQUENCE [LARGE SCALE GENOMIC DNA]</scope>
    <source>
        <strain evidence="12 13">RZW4-3-2</strain>
    </source>
</reference>
<feature type="signal peptide" evidence="10">
    <location>
        <begin position="1"/>
        <end position="22"/>
    </location>
</feature>
<evidence type="ECO:0000256" key="2">
    <source>
        <dbReference type="ARBA" id="ARBA00022448"/>
    </source>
</evidence>
<keyword evidence="4 8" id="KW-0812">Transmembrane</keyword>
<evidence type="ECO:0000256" key="1">
    <source>
        <dbReference type="ARBA" id="ARBA00004571"/>
    </source>
</evidence>